<dbReference type="Pfam" id="PF14219">
    <property type="entry name" value="DUF4328"/>
    <property type="match status" value="1"/>
</dbReference>
<dbReference type="EMBL" id="JADBEK010000001">
    <property type="protein sequence ID" value="MBE1586406.1"/>
    <property type="molecule type" value="Genomic_DNA"/>
</dbReference>
<feature type="transmembrane region" description="Helical" evidence="2">
    <location>
        <begin position="112"/>
        <end position="133"/>
    </location>
</feature>
<reference evidence="4 5" key="1">
    <citation type="submission" date="2020-10" db="EMBL/GenBank/DDBJ databases">
        <title>Sequencing the genomes of 1000 actinobacteria strains.</title>
        <authorList>
            <person name="Klenk H.-P."/>
        </authorList>
    </citation>
    <scope>NUCLEOTIDE SEQUENCE [LARGE SCALE GENOMIC DNA]</scope>
    <source>
        <strain evidence="4 5">DSM 43173</strain>
    </source>
</reference>
<dbReference type="Proteomes" id="UP000633509">
    <property type="component" value="Unassembled WGS sequence"/>
</dbReference>
<keyword evidence="2" id="KW-1133">Transmembrane helix</keyword>
<comment type="caution">
    <text evidence="4">The sequence shown here is derived from an EMBL/GenBank/DDBJ whole genome shotgun (WGS) entry which is preliminary data.</text>
</comment>
<protein>
    <recommendedName>
        <fullName evidence="3">DUF4328 domain-containing protein</fullName>
    </recommendedName>
</protein>
<feature type="region of interest" description="Disordered" evidence="1">
    <location>
        <begin position="217"/>
        <end position="241"/>
    </location>
</feature>
<dbReference type="InterPro" id="IPR025565">
    <property type="entry name" value="DUF4328"/>
</dbReference>
<feature type="domain" description="DUF4328" evidence="3">
    <location>
        <begin position="63"/>
        <end position="203"/>
    </location>
</feature>
<accession>A0ABR9M241</accession>
<evidence type="ECO:0000256" key="1">
    <source>
        <dbReference type="SAM" id="MobiDB-lite"/>
    </source>
</evidence>
<proteinExistence type="predicted"/>
<name>A0ABR9M241_9ACTN</name>
<feature type="transmembrane region" description="Helical" evidence="2">
    <location>
        <begin position="145"/>
        <end position="168"/>
    </location>
</feature>
<evidence type="ECO:0000256" key="2">
    <source>
        <dbReference type="SAM" id="Phobius"/>
    </source>
</evidence>
<feature type="transmembrane region" description="Helical" evidence="2">
    <location>
        <begin position="20"/>
        <end position="39"/>
    </location>
</feature>
<sequence length="241" mass="25236">MARGENNVRYDQTPPTRAASAVYVTLAAQVLSLGALVIFEYSRGRHLAAQLAEFGGRPQGAEAEAVVGAVTAFAVLMMLVAGTSIAAAAAYVTWLVRARQANDRSAVSGPVAAAWLIPGYNLVAPVVLVDEVWRGTRPPAGHRVRWLALLTGWWLSWLAMLALVTIRLPLDSSAGDLTGVGVPELACSALAALLCAATVRELTRLQQAARVPRAAEPGTVHAFSSQQPQPAPGSTPIGRTG</sequence>
<dbReference type="RefSeq" id="WP_192786982.1">
    <property type="nucleotide sequence ID" value="NZ_JADBEK010000001.1"/>
</dbReference>
<evidence type="ECO:0000313" key="4">
    <source>
        <dbReference type="EMBL" id="MBE1586406.1"/>
    </source>
</evidence>
<keyword evidence="2" id="KW-0812">Transmembrane</keyword>
<keyword evidence="2" id="KW-0472">Membrane</keyword>
<gene>
    <name evidence="4" type="ORF">H4W80_004664</name>
</gene>
<keyword evidence="5" id="KW-1185">Reference proteome</keyword>
<organism evidence="4 5">
    <name type="scientific">Nonomuraea angiospora</name>
    <dbReference type="NCBI Taxonomy" id="46172"/>
    <lineage>
        <taxon>Bacteria</taxon>
        <taxon>Bacillati</taxon>
        <taxon>Actinomycetota</taxon>
        <taxon>Actinomycetes</taxon>
        <taxon>Streptosporangiales</taxon>
        <taxon>Streptosporangiaceae</taxon>
        <taxon>Nonomuraea</taxon>
    </lineage>
</organism>
<evidence type="ECO:0000313" key="5">
    <source>
        <dbReference type="Proteomes" id="UP000633509"/>
    </source>
</evidence>
<feature type="transmembrane region" description="Helical" evidence="2">
    <location>
        <begin position="66"/>
        <end position="92"/>
    </location>
</feature>
<evidence type="ECO:0000259" key="3">
    <source>
        <dbReference type="Pfam" id="PF14219"/>
    </source>
</evidence>